<name>A0ABW2CL48_9ACTN</name>
<organism evidence="2 3">
    <name type="scientific">Actinomadura yumaensis</name>
    <dbReference type="NCBI Taxonomy" id="111807"/>
    <lineage>
        <taxon>Bacteria</taxon>
        <taxon>Bacillati</taxon>
        <taxon>Actinomycetota</taxon>
        <taxon>Actinomycetes</taxon>
        <taxon>Streptosporangiales</taxon>
        <taxon>Thermomonosporaceae</taxon>
        <taxon>Actinomadura</taxon>
    </lineage>
</organism>
<evidence type="ECO:0000256" key="1">
    <source>
        <dbReference type="SAM" id="MobiDB-lite"/>
    </source>
</evidence>
<reference evidence="3" key="1">
    <citation type="journal article" date="2019" name="Int. J. Syst. Evol. Microbiol.">
        <title>The Global Catalogue of Microorganisms (GCM) 10K type strain sequencing project: providing services to taxonomists for standard genome sequencing and annotation.</title>
        <authorList>
            <consortium name="The Broad Institute Genomics Platform"/>
            <consortium name="The Broad Institute Genome Sequencing Center for Infectious Disease"/>
            <person name="Wu L."/>
            <person name="Ma J."/>
        </authorList>
    </citation>
    <scope>NUCLEOTIDE SEQUENCE [LARGE SCALE GENOMIC DNA]</scope>
    <source>
        <strain evidence="3">JCM 3369</strain>
    </source>
</reference>
<sequence length="205" mass="23635">MYEATKQVGEPFRVSRDKNPDIPLRPPTHKDHERFVEDHVIPRLRREFGDRSIDAFQAKARAAHFWCELLAQTANALHMFKERYEQAQEAVVRALTRDDEQRPDGWTALLAEEAVIKRAVALVFEHLPRIVTGGFVAEDVFPLVWPVRALAVLMCREPRRHEAVRVYCVNPIVEYGSAEIREQVKERLRQAFPFDWTAPPTAGGL</sequence>
<feature type="region of interest" description="Disordered" evidence="1">
    <location>
        <begin position="1"/>
        <end position="30"/>
    </location>
</feature>
<keyword evidence="3" id="KW-1185">Reference proteome</keyword>
<dbReference type="Proteomes" id="UP001596380">
    <property type="component" value="Unassembled WGS sequence"/>
</dbReference>
<comment type="caution">
    <text evidence="2">The sequence shown here is derived from an EMBL/GenBank/DDBJ whole genome shotgun (WGS) entry which is preliminary data.</text>
</comment>
<evidence type="ECO:0000313" key="3">
    <source>
        <dbReference type="Proteomes" id="UP001596380"/>
    </source>
</evidence>
<dbReference type="RefSeq" id="WP_160826644.1">
    <property type="nucleotide sequence ID" value="NZ_JBHSXE010000001.1"/>
</dbReference>
<protein>
    <submittedName>
        <fullName evidence="2">Uncharacterized protein</fullName>
    </submittedName>
</protein>
<accession>A0ABW2CL48</accession>
<gene>
    <name evidence="2" type="ORF">ACFQKB_22350</name>
</gene>
<dbReference type="EMBL" id="JBHSXS010000013">
    <property type="protein sequence ID" value="MFC6882513.1"/>
    <property type="molecule type" value="Genomic_DNA"/>
</dbReference>
<evidence type="ECO:0000313" key="2">
    <source>
        <dbReference type="EMBL" id="MFC6882513.1"/>
    </source>
</evidence>
<proteinExistence type="predicted"/>